<evidence type="ECO:0000313" key="1">
    <source>
        <dbReference type="EnsemblPlants" id="EMT13657"/>
    </source>
</evidence>
<dbReference type="AlphaFoldDB" id="N1QUY6"/>
<name>N1QUY6_AEGTA</name>
<proteinExistence type="predicted"/>
<organism evidence="1">
    <name type="scientific">Aegilops tauschii</name>
    <name type="common">Tausch's goatgrass</name>
    <name type="synonym">Aegilops squarrosa</name>
    <dbReference type="NCBI Taxonomy" id="37682"/>
    <lineage>
        <taxon>Eukaryota</taxon>
        <taxon>Viridiplantae</taxon>
        <taxon>Streptophyta</taxon>
        <taxon>Embryophyta</taxon>
        <taxon>Tracheophyta</taxon>
        <taxon>Spermatophyta</taxon>
        <taxon>Magnoliopsida</taxon>
        <taxon>Liliopsida</taxon>
        <taxon>Poales</taxon>
        <taxon>Poaceae</taxon>
        <taxon>BOP clade</taxon>
        <taxon>Pooideae</taxon>
        <taxon>Triticodae</taxon>
        <taxon>Triticeae</taxon>
        <taxon>Triticinae</taxon>
        <taxon>Aegilops</taxon>
    </lineage>
</organism>
<dbReference type="EnsemblPlants" id="EMT13657">
    <property type="protein sequence ID" value="EMT13657"/>
    <property type="gene ID" value="F775_43235"/>
</dbReference>
<sequence>MEKAAPQVPRRDAKKLVKCRGCSCTPRWSRPWSSLPARPSPIERPAPPAAMLIVLSPQVVAAVASCSAFALPPALEQPGSIIKRQHAKKQAAALDVAATRRPGWFRSVPSPVATALVLDADGLEVPLPNRANKLVLPLERIGPRPSPSSAPAKSPRTFLQFRQW</sequence>
<reference evidence="1" key="1">
    <citation type="submission" date="2015-06" db="UniProtKB">
        <authorList>
            <consortium name="EnsemblPlants"/>
        </authorList>
    </citation>
    <scope>IDENTIFICATION</scope>
</reference>
<accession>N1QUY6</accession>
<protein>
    <submittedName>
        <fullName evidence="1">Uncharacterized protein</fullName>
    </submittedName>
</protein>